<evidence type="ECO:0000313" key="1">
    <source>
        <dbReference type="EMBL" id="MCT8974684.1"/>
    </source>
</evidence>
<comment type="caution">
    <text evidence="1">The sequence shown here is derived from an EMBL/GenBank/DDBJ whole genome shotgun (WGS) entry which is preliminary data.</text>
</comment>
<dbReference type="Proteomes" id="UP001320898">
    <property type="component" value="Unassembled WGS sequence"/>
</dbReference>
<keyword evidence="2" id="KW-1185">Reference proteome</keyword>
<accession>A0AAW5R6F0</accession>
<dbReference type="EMBL" id="JALIDZ010000014">
    <property type="protein sequence ID" value="MCT8974684.1"/>
    <property type="molecule type" value="Genomic_DNA"/>
</dbReference>
<evidence type="ECO:0000313" key="2">
    <source>
        <dbReference type="Proteomes" id="UP001320898"/>
    </source>
</evidence>
<dbReference type="AlphaFoldDB" id="A0AAW5R6F0"/>
<proteinExistence type="predicted"/>
<gene>
    <name evidence="1" type="ORF">MUB46_22745</name>
</gene>
<organism evidence="1 2">
    <name type="scientific">Microbaculum marinisediminis</name>
    <dbReference type="NCBI Taxonomy" id="2931392"/>
    <lineage>
        <taxon>Bacteria</taxon>
        <taxon>Pseudomonadati</taxon>
        <taxon>Pseudomonadota</taxon>
        <taxon>Alphaproteobacteria</taxon>
        <taxon>Hyphomicrobiales</taxon>
        <taxon>Tepidamorphaceae</taxon>
        <taxon>Microbaculum</taxon>
    </lineage>
</organism>
<protein>
    <submittedName>
        <fullName evidence="1">Uncharacterized protein</fullName>
    </submittedName>
</protein>
<sequence length="285" mass="31278">MSGGRTVARQSALCARRPDLNEECVVTLKNRMAGMIAGLALAASAGAAVAEIDGYGPDNWRVVGVARDDVLNARMGPDSRYPVIESFRHDEGGLEQITCVPFIPPAHFLRMSEAELDALPPRWCLMRDRTLARAGWVNAGYLEPDYGPADAESVASIPGDDPVAAAEELVRALYEMRSNEYRGMTTGLYTPAGARRFFHADLVDRFLSGAAGADPVYGAQDFEGHCEAPRRHPDQPMLRGMITVIVDCTNFGQRQRAEYNLRVDPVAPDSTPRIFRISHDGWEFP</sequence>
<name>A0AAW5R6F0_9HYPH</name>
<reference evidence="1 2" key="1">
    <citation type="submission" date="2022-04" db="EMBL/GenBank/DDBJ databases">
        <authorList>
            <person name="Ye Y.-Q."/>
            <person name="Du Z.-J."/>
        </authorList>
    </citation>
    <scope>NUCLEOTIDE SEQUENCE [LARGE SCALE GENOMIC DNA]</scope>
    <source>
        <strain evidence="1 2">A6E488</strain>
    </source>
</reference>